<gene>
    <name evidence="8" type="ORF">OLEA9_A070225</name>
</gene>
<evidence type="ECO:0000256" key="3">
    <source>
        <dbReference type="ARBA" id="ARBA00022741"/>
    </source>
</evidence>
<comment type="similarity">
    <text evidence="1">Belongs to the protein kinase superfamily. STE Ser/Thr protein kinase family. MAP kinase kinase kinase subfamily.</text>
</comment>
<dbReference type="PROSITE" id="PS50011">
    <property type="entry name" value="PROTEIN_KINASE_DOM"/>
    <property type="match status" value="1"/>
</dbReference>
<name>A0A8S0PZD4_OLEEU</name>
<dbReference type="GO" id="GO:0005737">
    <property type="term" value="C:cytoplasm"/>
    <property type="evidence" value="ECO:0007669"/>
    <property type="project" value="TreeGrafter"/>
</dbReference>
<evidence type="ECO:0000256" key="6">
    <source>
        <dbReference type="SAM" id="MobiDB-lite"/>
    </source>
</evidence>
<feature type="region of interest" description="Disordered" evidence="6">
    <location>
        <begin position="125"/>
        <end position="154"/>
    </location>
</feature>
<evidence type="ECO:0000256" key="5">
    <source>
        <dbReference type="ARBA" id="ARBA00022840"/>
    </source>
</evidence>
<dbReference type="InterPro" id="IPR011009">
    <property type="entry name" value="Kinase-like_dom_sf"/>
</dbReference>
<keyword evidence="9" id="KW-1185">Reference proteome</keyword>
<dbReference type="Pfam" id="PF00069">
    <property type="entry name" value="Pkinase"/>
    <property type="match status" value="1"/>
</dbReference>
<evidence type="ECO:0000259" key="7">
    <source>
        <dbReference type="PROSITE" id="PS50011"/>
    </source>
</evidence>
<keyword evidence="4 8" id="KW-0418">Kinase</keyword>
<evidence type="ECO:0000256" key="2">
    <source>
        <dbReference type="ARBA" id="ARBA00022679"/>
    </source>
</evidence>
<feature type="region of interest" description="Disordered" evidence="6">
    <location>
        <begin position="251"/>
        <end position="272"/>
    </location>
</feature>
<dbReference type="GO" id="GO:0004709">
    <property type="term" value="F:MAP kinase kinase kinase activity"/>
    <property type="evidence" value="ECO:0007669"/>
    <property type="project" value="TreeGrafter"/>
</dbReference>
<evidence type="ECO:0000256" key="1">
    <source>
        <dbReference type="ARBA" id="ARBA00006529"/>
    </source>
</evidence>
<dbReference type="OrthoDB" id="266718at2759"/>
<accession>A0A8S0PZD4</accession>
<sequence length="272" mass="29820">MALSKLPWSHYEGVAAMFKIGNSKELPTIPENLSDEGKDFVRQCLQRNPSQRPTAAQLLDHPFVKSSVPPESSKLGSTPPYSRGNKCCKICGIVIFYVTSSLDIYIPRNVSCPVSPIGSPLLHARSPQYPNGRMSPSPISSPLTTSGSSTPLTSGTGTIPFHLLNQSILSQDIFSNLPKAPTSPRVNNPPYWDPDIFRTAQLGSNAFRELTTSDKDARGNQFVMTANGEMYDRQLILADRVSQQLLRDPVKLNPSFDLNPSSPLPNHRMDGV</sequence>
<dbReference type="GO" id="GO:0005524">
    <property type="term" value="F:ATP binding"/>
    <property type="evidence" value="ECO:0007669"/>
    <property type="project" value="UniProtKB-KW"/>
</dbReference>
<organism evidence="8 9">
    <name type="scientific">Olea europaea subsp. europaea</name>
    <dbReference type="NCBI Taxonomy" id="158383"/>
    <lineage>
        <taxon>Eukaryota</taxon>
        <taxon>Viridiplantae</taxon>
        <taxon>Streptophyta</taxon>
        <taxon>Embryophyta</taxon>
        <taxon>Tracheophyta</taxon>
        <taxon>Spermatophyta</taxon>
        <taxon>Magnoliopsida</taxon>
        <taxon>eudicotyledons</taxon>
        <taxon>Gunneridae</taxon>
        <taxon>Pentapetalae</taxon>
        <taxon>asterids</taxon>
        <taxon>lamiids</taxon>
        <taxon>Lamiales</taxon>
        <taxon>Oleaceae</taxon>
        <taxon>Oleeae</taxon>
        <taxon>Olea</taxon>
    </lineage>
</organism>
<comment type="caution">
    <text evidence="8">The sequence shown here is derived from an EMBL/GenBank/DDBJ whole genome shotgun (WGS) entry which is preliminary data.</text>
</comment>
<keyword evidence="3" id="KW-0547">Nucleotide-binding</keyword>
<keyword evidence="2" id="KW-0808">Transferase</keyword>
<protein>
    <submittedName>
        <fullName evidence="8">Mitogen-activated protein kinase kinase kinase YODA</fullName>
    </submittedName>
</protein>
<keyword evidence="5" id="KW-0067">ATP-binding</keyword>
<evidence type="ECO:0000256" key="4">
    <source>
        <dbReference type="ARBA" id="ARBA00022777"/>
    </source>
</evidence>
<dbReference type="EMBL" id="CACTIH010000363">
    <property type="protein sequence ID" value="CAA2960014.1"/>
    <property type="molecule type" value="Genomic_DNA"/>
</dbReference>
<feature type="domain" description="Protein kinase" evidence="7">
    <location>
        <begin position="1"/>
        <end position="64"/>
    </location>
</feature>
<dbReference type="InterPro" id="IPR050538">
    <property type="entry name" value="MAP_kinase_kinase_kinase"/>
</dbReference>
<reference evidence="8 9" key="1">
    <citation type="submission" date="2019-12" db="EMBL/GenBank/DDBJ databases">
        <authorList>
            <person name="Alioto T."/>
            <person name="Alioto T."/>
            <person name="Gomez Garrido J."/>
        </authorList>
    </citation>
    <scope>NUCLEOTIDE SEQUENCE [LARGE SCALE GENOMIC DNA]</scope>
</reference>
<evidence type="ECO:0000313" key="9">
    <source>
        <dbReference type="Proteomes" id="UP000594638"/>
    </source>
</evidence>
<dbReference type="PANTHER" id="PTHR48016">
    <property type="entry name" value="MAP KINASE KINASE KINASE SSK2-RELATED-RELATED"/>
    <property type="match status" value="1"/>
</dbReference>
<dbReference type="SUPFAM" id="SSF56112">
    <property type="entry name" value="Protein kinase-like (PK-like)"/>
    <property type="match status" value="1"/>
</dbReference>
<proteinExistence type="inferred from homology"/>
<evidence type="ECO:0000313" key="8">
    <source>
        <dbReference type="EMBL" id="CAA2960014.1"/>
    </source>
</evidence>
<dbReference type="InterPro" id="IPR000719">
    <property type="entry name" value="Prot_kinase_dom"/>
</dbReference>
<dbReference type="Gene3D" id="1.10.510.10">
    <property type="entry name" value="Transferase(Phosphotransferase) domain 1"/>
    <property type="match status" value="1"/>
</dbReference>
<dbReference type="Proteomes" id="UP000594638">
    <property type="component" value="Unassembled WGS sequence"/>
</dbReference>
<dbReference type="AlphaFoldDB" id="A0A8S0PZD4"/>
<feature type="compositionally biased region" description="Low complexity" evidence="6">
    <location>
        <begin position="135"/>
        <end position="154"/>
    </location>
</feature>
<dbReference type="PANTHER" id="PTHR48016:SF45">
    <property type="entry name" value="OS04G0559800 PROTEIN"/>
    <property type="match status" value="1"/>
</dbReference>
<dbReference type="Gramene" id="OE9A070225T1">
    <property type="protein sequence ID" value="OE9A070225C1"/>
    <property type="gene ID" value="OE9A070225"/>
</dbReference>